<gene>
    <name evidence="2" type="ORF">SAMN06265348_103360</name>
</gene>
<reference evidence="2 3" key="1">
    <citation type="submission" date="2017-05" db="EMBL/GenBank/DDBJ databases">
        <authorList>
            <person name="Varghese N."/>
            <person name="Submissions S."/>
        </authorList>
    </citation>
    <scope>NUCLEOTIDE SEQUENCE [LARGE SCALE GENOMIC DNA]</scope>
    <source>
        <strain evidence="2 3">DSM 19036</strain>
    </source>
</reference>
<accession>A0A521C9H8</accession>
<dbReference type="RefSeq" id="WP_142527537.1">
    <property type="nucleotide sequence ID" value="NZ_CBCSJO010000004.1"/>
</dbReference>
<dbReference type="Pfam" id="PF13628">
    <property type="entry name" value="DUF4142"/>
    <property type="match status" value="1"/>
</dbReference>
<dbReference type="InterPro" id="IPR025419">
    <property type="entry name" value="DUF4142"/>
</dbReference>
<proteinExistence type="predicted"/>
<dbReference type="Proteomes" id="UP000320300">
    <property type="component" value="Unassembled WGS sequence"/>
</dbReference>
<evidence type="ECO:0000313" key="2">
    <source>
        <dbReference type="EMBL" id="SMO56132.1"/>
    </source>
</evidence>
<evidence type="ECO:0000259" key="1">
    <source>
        <dbReference type="Pfam" id="PF13628"/>
    </source>
</evidence>
<dbReference type="PROSITE" id="PS51257">
    <property type="entry name" value="PROKAR_LIPOPROTEIN"/>
    <property type="match status" value="1"/>
</dbReference>
<keyword evidence="3" id="KW-1185">Reference proteome</keyword>
<sequence length="208" mass="22958">MRKNNLLLNTIVIIIATVSCQNQNRNNRDQAATSVTDTTTDTTKRAQIYTSDVDLQGNEKLFILEAINGALFDIETAAIVERETKDPLVKSFAKKMFTASTKANNDLASIAKGKGINPPTVQSEENRTQLLVLKTVSGKLLDKTYIKLVSTSLAHYDMLFGKAVTFKNKDIKTFAINALSEIQQRHKEATAIAKKLNVSNQNNGNDLL</sequence>
<organism evidence="2 3">
    <name type="scientific">Pedobacter westerhofensis</name>
    <dbReference type="NCBI Taxonomy" id="425512"/>
    <lineage>
        <taxon>Bacteria</taxon>
        <taxon>Pseudomonadati</taxon>
        <taxon>Bacteroidota</taxon>
        <taxon>Sphingobacteriia</taxon>
        <taxon>Sphingobacteriales</taxon>
        <taxon>Sphingobacteriaceae</taxon>
        <taxon>Pedobacter</taxon>
    </lineage>
</organism>
<feature type="domain" description="DUF4142" evidence="1">
    <location>
        <begin position="60"/>
        <end position="191"/>
    </location>
</feature>
<dbReference type="EMBL" id="FXTN01000003">
    <property type="protein sequence ID" value="SMO56132.1"/>
    <property type="molecule type" value="Genomic_DNA"/>
</dbReference>
<name>A0A521C9H8_9SPHI</name>
<protein>
    <submittedName>
        <fullName evidence="2">Predicted outer membrane protein</fullName>
    </submittedName>
</protein>
<dbReference type="OrthoDB" id="760984at2"/>
<dbReference type="AlphaFoldDB" id="A0A521C9H8"/>
<evidence type="ECO:0000313" key="3">
    <source>
        <dbReference type="Proteomes" id="UP000320300"/>
    </source>
</evidence>